<name>A0ACC2AIK4_DIPCM</name>
<keyword evidence="2" id="KW-1185">Reference proteome</keyword>
<dbReference type="EMBL" id="CM055112">
    <property type="protein sequence ID" value="KAJ7517295.1"/>
    <property type="molecule type" value="Genomic_DNA"/>
</dbReference>
<evidence type="ECO:0000313" key="2">
    <source>
        <dbReference type="Proteomes" id="UP001162992"/>
    </source>
</evidence>
<comment type="caution">
    <text evidence="1">The sequence shown here is derived from an EMBL/GenBank/DDBJ whole genome shotgun (WGS) entry which is preliminary data.</text>
</comment>
<dbReference type="Proteomes" id="UP001162992">
    <property type="component" value="Chromosome 21"/>
</dbReference>
<accession>A0ACC2AIK4</accession>
<protein>
    <submittedName>
        <fullName evidence="1">Uncharacterized protein</fullName>
    </submittedName>
</protein>
<proteinExistence type="predicted"/>
<reference evidence="2" key="1">
    <citation type="journal article" date="2024" name="Proc. Natl. Acad. Sci. U.S.A.">
        <title>Extraordinary preservation of gene collinearity over three hundred million years revealed in homosporous lycophytes.</title>
        <authorList>
            <person name="Li C."/>
            <person name="Wickell D."/>
            <person name="Kuo L.Y."/>
            <person name="Chen X."/>
            <person name="Nie B."/>
            <person name="Liao X."/>
            <person name="Peng D."/>
            <person name="Ji J."/>
            <person name="Jenkins J."/>
            <person name="Williams M."/>
            <person name="Shu S."/>
            <person name="Plott C."/>
            <person name="Barry K."/>
            <person name="Rajasekar S."/>
            <person name="Grimwood J."/>
            <person name="Han X."/>
            <person name="Sun S."/>
            <person name="Hou Z."/>
            <person name="He W."/>
            <person name="Dai G."/>
            <person name="Sun C."/>
            <person name="Schmutz J."/>
            <person name="Leebens-Mack J.H."/>
            <person name="Li F.W."/>
            <person name="Wang L."/>
        </authorList>
    </citation>
    <scope>NUCLEOTIDE SEQUENCE [LARGE SCALE GENOMIC DNA]</scope>
    <source>
        <strain evidence="2">cv. PW_Plant_1</strain>
    </source>
</reference>
<organism evidence="1 2">
    <name type="scientific">Diphasiastrum complanatum</name>
    <name type="common">Issler's clubmoss</name>
    <name type="synonym">Lycopodium complanatum</name>
    <dbReference type="NCBI Taxonomy" id="34168"/>
    <lineage>
        <taxon>Eukaryota</taxon>
        <taxon>Viridiplantae</taxon>
        <taxon>Streptophyta</taxon>
        <taxon>Embryophyta</taxon>
        <taxon>Tracheophyta</taxon>
        <taxon>Lycopodiopsida</taxon>
        <taxon>Lycopodiales</taxon>
        <taxon>Lycopodiaceae</taxon>
        <taxon>Lycopodioideae</taxon>
        <taxon>Diphasiastrum</taxon>
    </lineage>
</organism>
<sequence>MMDERIIPAEMAHIRHLSQAFRAPQSAQPLESPKNGRKPAMPLVTLLLLAFGFFVLLSASFKTLSKGSSVIPDHRRSKGAHIVGGLLHDDLNGYRPCHSRMQQHVYRKASAFIPSSYLISKLRRYETLHMKCAPEAENFIKVLKSPELLQKSDCRFIVWIDYSGLGNRLMSLAGTFLYALLTERVLLVDRGTDMSDLFCEPFPHSSWLLPVGLSQAWLQGLDKSSPHRFGRLIDKGECSVHVNLSSVPAYSYVHLTHSFDIQDRRFFCDEEQKVLNQIPLLFLRSNLYFVPSLYFVPALAQEIERLFPEREALFHHLARYLFHPSNEVWGRIVRFYDAYLGNAEEVVGIQIRTFDLTKMPSENVTSQVFACTIGNKILPNASNLNQDERSWSVVMQKKPISVLVTSLHQEHFERIREFYLSHSTEQGRLVRVQLPSHEEQQKTGKAEHDKQALTDIFLLSLSDTLVTSPMSTFGYAAQGLAGVRPWVLTRPGEQTYQQYACIKALSLEPCFHAPPLFDCDCQGGRDPGKVLKFVRHCEDVNWGLKLFEDAPLPIGDTFF</sequence>
<gene>
    <name evidence="1" type="ORF">O6H91_21G017400</name>
</gene>
<evidence type="ECO:0000313" key="1">
    <source>
        <dbReference type="EMBL" id="KAJ7517295.1"/>
    </source>
</evidence>